<evidence type="ECO:0000256" key="5">
    <source>
        <dbReference type="SAM" id="SignalP"/>
    </source>
</evidence>
<organism evidence="7 8">
    <name type="scientific">Limnobaculum eriocheiris</name>
    <dbReference type="NCBI Taxonomy" id="2897391"/>
    <lineage>
        <taxon>Bacteria</taxon>
        <taxon>Pseudomonadati</taxon>
        <taxon>Pseudomonadota</taxon>
        <taxon>Gammaproteobacteria</taxon>
        <taxon>Enterobacterales</taxon>
        <taxon>Budviciaceae</taxon>
        <taxon>Limnobaculum</taxon>
    </lineage>
</organism>
<evidence type="ECO:0000256" key="2">
    <source>
        <dbReference type="ARBA" id="ARBA00023136"/>
    </source>
</evidence>
<dbReference type="EMBL" id="JAJNAG010000003">
    <property type="protein sequence ID" value="MCD1124876.1"/>
    <property type="molecule type" value="Genomic_DNA"/>
</dbReference>
<dbReference type="SUPFAM" id="SSF103088">
    <property type="entry name" value="OmpA-like"/>
    <property type="match status" value="1"/>
</dbReference>
<evidence type="ECO:0000256" key="3">
    <source>
        <dbReference type="ARBA" id="ARBA00023237"/>
    </source>
</evidence>
<dbReference type="InterPro" id="IPR050330">
    <property type="entry name" value="Bact_OuterMem_StrucFunc"/>
</dbReference>
<dbReference type="InterPro" id="IPR006664">
    <property type="entry name" value="OMP_bac"/>
</dbReference>
<dbReference type="Gene3D" id="3.30.1330.60">
    <property type="entry name" value="OmpA-like domain"/>
    <property type="match status" value="1"/>
</dbReference>
<dbReference type="Pfam" id="PF00691">
    <property type="entry name" value="OmpA"/>
    <property type="match status" value="1"/>
</dbReference>
<sequence length="325" mass="34531">MFRENEKSEVNKLATLLRISAMGLVPALLAFNVTAAGALANDVMEISSTEEATAAAPVVLTHTGTQYVPVSRVSENLVQVVLYRPAGDMGVGVSNVYVDREFQGALRNGEFTVFCVEPGKHIIEAYADDAPNYSGKEAPKTIARLNGGKTYFIETNRVPGVGTPIAVARTQAESKLFGYKGGATINRASAVRACDYVGGSPLGNVLFSFAGKNVSDIEAGGTEIVQNMASHIKDLPAGSRVNIIGHADPVGNSSFNQKLSVQRAEIVKKMLLSYGVSPSVLSVSGQGDRDLTVDCSGLPNNERNVCNRANRRVDTMIQTDRGTGY</sequence>
<feature type="chain" id="PRO_5040800603" evidence="5">
    <location>
        <begin position="36"/>
        <end position="325"/>
    </location>
</feature>
<gene>
    <name evidence="7" type="ORF">LPW36_02330</name>
</gene>
<evidence type="ECO:0000313" key="8">
    <source>
        <dbReference type="Proteomes" id="UP001139171"/>
    </source>
</evidence>
<dbReference type="Proteomes" id="UP001139171">
    <property type="component" value="Unassembled WGS sequence"/>
</dbReference>
<dbReference type="InterPro" id="IPR006665">
    <property type="entry name" value="OmpA-like"/>
</dbReference>
<keyword evidence="3" id="KW-0998">Cell outer membrane</keyword>
<dbReference type="PROSITE" id="PS51123">
    <property type="entry name" value="OMPA_2"/>
    <property type="match status" value="1"/>
</dbReference>
<dbReference type="PANTHER" id="PTHR30329:SF21">
    <property type="entry name" value="LIPOPROTEIN YIAD-RELATED"/>
    <property type="match status" value="1"/>
</dbReference>
<dbReference type="GO" id="GO:0009279">
    <property type="term" value="C:cell outer membrane"/>
    <property type="evidence" value="ECO:0007669"/>
    <property type="project" value="UniProtKB-SubCell"/>
</dbReference>
<evidence type="ECO:0000256" key="4">
    <source>
        <dbReference type="PROSITE-ProRule" id="PRU00473"/>
    </source>
</evidence>
<dbReference type="PRINTS" id="PR01021">
    <property type="entry name" value="OMPADOMAIN"/>
</dbReference>
<dbReference type="InterPro" id="IPR036737">
    <property type="entry name" value="OmpA-like_sf"/>
</dbReference>
<keyword evidence="5" id="KW-0732">Signal</keyword>
<dbReference type="CDD" id="cd07185">
    <property type="entry name" value="OmpA_C-like"/>
    <property type="match status" value="1"/>
</dbReference>
<comment type="caution">
    <text evidence="7">The sequence shown here is derived from an EMBL/GenBank/DDBJ whole genome shotgun (WGS) entry which is preliminary data.</text>
</comment>
<accession>A0A9X1MST4</accession>
<feature type="signal peptide" evidence="5">
    <location>
        <begin position="1"/>
        <end position="35"/>
    </location>
</feature>
<keyword evidence="8" id="KW-1185">Reference proteome</keyword>
<evidence type="ECO:0000256" key="1">
    <source>
        <dbReference type="ARBA" id="ARBA00004442"/>
    </source>
</evidence>
<dbReference type="PANTHER" id="PTHR30329">
    <property type="entry name" value="STATOR ELEMENT OF FLAGELLAR MOTOR COMPLEX"/>
    <property type="match status" value="1"/>
</dbReference>
<dbReference type="RefSeq" id="WP_230607892.1">
    <property type="nucleotide sequence ID" value="NZ_JAJNAG010000003.1"/>
</dbReference>
<name>A0A9X1MST4_9GAMM</name>
<keyword evidence="2 4" id="KW-0472">Membrane</keyword>
<reference evidence="7" key="1">
    <citation type="submission" date="2021-11" db="EMBL/GenBank/DDBJ databases">
        <title>Jinshanibacter sp. isolated from one year old Eriocheir sinensis.</title>
        <authorList>
            <person name="Li J.-Y."/>
            <person name="He W."/>
            <person name="Gao T.-H."/>
        </authorList>
    </citation>
    <scope>NUCLEOTIDE SEQUENCE</scope>
    <source>
        <strain evidence="7">LJY008</strain>
    </source>
</reference>
<protein>
    <submittedName>
        <fullName evidence="7">OmpA family protein</fullName>
    </submittedName>
</protein>
<comment type="subcellular location">
    <subcellularLocation>
        <location evidence="1">Cell outer membrane</location>
    </subcellularLocation>
</comment>
<dbReference type="AlphaFoldDB" id="A0A9X1MST4"/>
<feature type="domain" description="OmpA-like" evidence="6">
    <location>
        <begin position="194"/>
        <end position="321"/>
    </location>
</feature>
<proteinExistence type="predicted"/>
<evidence type="ECO:0000313" key="7">
    <source>
        <dbReference type="EMBL" id="MCD1124876.1"/>
    </source>
</evidence>
<evidence type="ECO:0000259" key="6">
    <source>
        <dbReference type="PROSITE" id="PS51123"/>
    </source>
</evidence>